<protein>
    <submittedName>
        <fullName evidence="1">Uncharacterized protein</fullName>
    </submittedName>
</protein>
<dbReference type="EMBL" id="CANUEZ050000193">
    <property type="protein sequence ID" value="CAM0512120.1"/>
    <property type="molecule type" value="Genomic_DNA"/>
</dbReference>
<keyword evidence="2" id="KW-1185">Reference proteome</keyword>
<evidence type="ECO:0000313" key="2">
    <source>
        <dbReference type="Proteomes" id="UP001189180"/>
    </source>
</evidence>
<name>A0ABC9HHD4_FASHE</name>
<dbReference type="Proteomes" id="UP001189180">
    <property type="component" value="Unassembled WGS sequence"/>
</dbReference>
<sequence>MIPPDKIKYNTLVSLLAQSFQSRETIAYPTQKHNSWTVSRSFLTFSNDSSDDAHNIGQYSILTRNC</sequence>
<organism evidence="1 2">
    <name type="scientific">Fasciola hepatica</name>
    <name type="common">Liver fluke</name>
    <dbReference type="NCBI Taxonomy" id="6192"/>
    <lineage>
        <taxon>Eukaryota</taxon>
        <taxon>Metazoa</taxon>
        <taxon>Spiralia</taxon>
        <taxon>Lophotrochozoa</taxon>
        <taxon>Platyhelminthes</taxon>
        <taxon>Trematoda</taxon>
        <taxon>Digenea</taxon>
        <taxon>Plagiorchiida</taxon>
        <taxon>Echinostomata</taxon>
        <taxon>Echinostomatoidea</taxon>
        <taxon>Fasciolidae</taxon>
        <taxon>Fasciola</taxon>
    </lineage>
</organism>
<accession>A0ABC9HHD4</accession>
<gene>
    <name evidence="1" type="ORF">FHB240107_LOCUS4510</name>
</gene>
<reference evidence="1 2" key="1">
    <citation type="submission" date="2024-08" db="EMBL/GenBank/DDBJ databases">
        <authorList>
            <person name="Paterson S."/>
        </authorList>
    </citation>
    <scope>NUCLEOTIDE SEQUENCE [LARGE SCALE GENOMIC DNA]</scope>
</reference>
<dbReference type="AlphaFoldDB" id="A0ABC9HHD4"/>
<proteinExistence type="predicted"/>
<evidence type="ECO:0000313" key="1">
    <source>
        <dbReference type="EMBL" id="CAM0512120.1"/>
    </source>
</evidence>
<comment type="caution">
    <text evidence="1">The sequence shown here is derived from an EMBL/GenBank/DDBJ whole genome shotgun (WGS) entry which is preliminary data.</text>
</comment>